<evidence type="ECO:0000256" key="1">
    <source>
        <dbReference type="ARBA" id="ARBA00001947"/>
    </source>
</evidence>
<feature type="transmembrane region" description="Helical" evidence="15">
    <location>
        <begin position="398"/>
        <end position="417"/>
    </location>
</feature>
<dbReference type="PANTHER" id="PTHR12147:SF22">
    <property type="entry name" value="ENDOPLASMIC RETICULUM METALLOPEPTIDASE 1"/>
    <property type="match status" value="1"/>
</dbReference>
<evidence type="ECO:0000313" key="20">
    <source>
        <dbReference type="Proteomes" id="UP000019132"/>
    </source>
</evidence>
<name>K3X0D0_GLOUD</name>
<reference evidence="19" key="3">
    <citation type="submission" date="2015-02" db="UniProtKB">
        <authorList>
            <consortium name="EnsemblProtists"/>
        </authorList>
    </citation>
    <scope>IDENTIFICATION</scope>
    <source>
        <strain evidence="19">DAOM BR144</strain>
    </source>
</reference>
<keyword evidence="6" id="KW-0479">Metal-binding</keyword>
<evidence type="ECO:0000256" key="9">
    <source>
        <dbReference type="ARBA" id="ARBA00022833"/>
    </source>
</evidence>
<evidence type="ECO:0000256" key="14">
    <source>
        <dbReference type="SAM" id="MobiDB-lite"/>
    </source>
</evidence>
<dbReference type="InterPro" id="IPR045175">
    <property type="entry name" value="M28_fam"/>
</dbReference>
<evidence type="ECO:0000256" key="11">
    <source>
        <dbReference type="ARBA" id="ARBA00023049"/>
    </source>
</evidence>
<keyword evidence="8" id="KW-0256">Endoplasmic reticulum</keyword>
<sequence length="883" mass="97156">MEGDMRQRRHHGARGDLQASSGSYDGVDDKKQNRRGSGKQYTTPVPHALALMLGFVAFYALGLGFVAYSHAWLPAPLPLDAPKELFSEARARVVLENIMSFGYHPVGTRANEELIPGYLVEEIKKIQASAGPDVLVELEVQRPSGAFGLDFLARFQNIYANVTNILVRVSLKNGPEALNNSLMLSSHYDAAIGGAAASDDGVNIAIMMEVLRVFALDPPKHGALVFNFNGAEETIMQAAHGFITQHPWTETIRAFINLEAAGAGGRELLFQTGSDELALAYAQGAKYPHASIIAQEVFQSGVIHADTDFRIYRDFGYVAGMDFAYIENGYVYHTELDDISRIQQGAVQRLGDNVVGVVNQLANQKGRLEKVAATPESSNTLFFDVSGYTMVTMGKTTAFMICGAVFTAAVLYLLLSPISFRERLNALKFIGRCVCAGFAASLSTALVLSLFAPLAWYSEPNLGAVMFVFPVLSGMVDQLIKYLEKTAKAKNYNPSALWLVEECFFEAVMFLWVIGLGSLMSFGSISSYMMAVWVAFPLIGQIACHTLQRLNMLSTGAYVVISIGAFAVPVLHTAATSAVAFAFFMPLMGRSGTQLPPDLLVAVLFTLYVSVLVSYSGRFFCFFPVATLKQVRKACIAISVVTIVFASLRNPYTDDCPKRVMLQHVYRETVLPNGEVKSDSGLWLNALDYRGLLPLKPYLAATQWKDVSNMVAPQSLDENSDVYSFMPWALPVKKMLPEKKSWYLPAAVPTVPKTLQWANLEVVSSTYSAETNRRLIHLLFTGPTHLYLFIDAKNTKLTSWSIGNGVNGPVPESDESYILQFCTGIAPSNFHFWIEAESDRPIDVVIVGHFLEVLTPEMKEFKDALPSWMTTMDGVSSWKTMQI</sequence>
<evidence type="ECO:0000256" key="4">
    <source>
        <dbReference type="ARBA" id="ARBA00022670"/>
    </source>
</evidence>
<evidence type="ECO:0000259" key="16">
    <source>
        <dbReference type="Pfam" id="PF04389"/>
    </source>
</evidence>
<comment type="cofactor">
    <cofactor evidence="1">
        <name>Zn(2+)</name>
        <dbReference type="ChEBI" id="CHEBI:29105"/>
    </cofactor>
</comment>
<evidence type="ECO:0000259" key="18">
    <source>
        <dbReference type="Pfam" id="PF22249"/>
    </source>
</evidence>
<dbReference type="GO" id="GO:0046872">
    <property type="term" value="F:metal ion binding"/>
    <property type="evidence" value="ECO:0007669"/>
    <property type="project" value="UniProtKB-KW"/>
</dbReference>
<feature type="transmembrane region" description="Helical" evidence="15">
    <location>
        <begin position="429"/>
        <end position="456"/>
    </location>
</feature>
<evidence type="ECO:0000256" key="7">
    <source>
        <dbReference type="ARBA" id="ARBA00022801"/>
    </source>
</evidence>
<evidence type="ECO:0000256" key="5">
    <source>
        <dbReference type="ARBA" id="ARBA00022692"/>
    </source>
</evidence>
<feature type="transmembrane region" description="Helical" evidence="15">
    <location>
        <begin position="599"/>
        <end position="622"/>
    </location>
</feature>
<dbReference type="FunFam" id="3.40.630.10:FF:000008">
    <property type="entry name" value="Endoplasmic reticulum metallopeptidase 1"/>
    <property type="match status" value="1"/>
</dbReference>
<keyword evidence="20" id="KW-1185">Reference proteome</keyword>
<feature type="transmembrane region" description="Helical" evidence="15">
    <location>
        <begin position="556"/>
        <end position="587"/>
    </location>
</feature>
<keyword evidence="9" id="KW-0862">Zinc</keyword>
<feature type="transmembrane region" description="Helical" evidence="15">
    <location>
        <begin position="634"/>
        <end position="652"/>
    </location>
</feature>
<dbReference type="SUPFAM" id="SSF53187">
    <property type="entry name" value="Zn-dependent exopeptidases"/>
    <property type="match status" value="1"/>
</dbReference>
<feature type="transmembrane region" description="Helical" evidence="15">
    <location>
        <begin position="525"/>
        <end position="544"/>
    </location>
</feature>
<dbReference type="CDD" id="cd03875">
    <property type="entry name" value="M28_Fxna_like"/>
    <property type="match status" value="1"/>
</dbReference>
<proteinExistence type="inferred from homology"/>
<dbReference type="VEuPathDB" id="FungiDB:PYU1_G010656"/>
<evidence type="ECO:0000256" key="3">
    <source>
        <dbReference type="ARBA" id="ARBA00010918"/>
    </source>
</evidence>
<evidence type="ECO:0000256" key="13">
    <source>
        <dbReference type="ARBA" id="ARBA00023180"/>
    </source>
</evidence>
<dbReference type="HOGENOM" id="CLU_007536_2_0_1"/>
<dbReference type="InterPro" id="IPR053974">
    <property type="entry name" value="ERMP1_1-A_TM"/>
</dbReference>
<dbReference type="InterPro" id="IPR007484">
    <property type="entry name" value="Peptidase_M28"/>
</dbReference>
<dbReference type="GO" id="GO:0005789">
    <property type="term" value="C:endoplasmic reticulum membrane"/>
    <property type="evidence" value="ECO:0007669"/>
    <property type="project" value="UniProtKB-SubCell"/>
</dbReference>
<dbReference type="EnsemblProtists" id="PYU1_T010679">
    <property type="protein sequence ID" value="PYU1_T010679"/>
    <property type="gene ID" value="PYU1_G010656"/>
</dbReference>
<accession>K3X0D0</accession>
<evidence type="ECO:0000256" key="6">
    <source>
        <dbReference type="ARBA" id="ARBA00022723"/>
    </source>
</evidence>
<keyword evidence="12 15" id="KW-0472">Membrane</keyword>
<protein>
    <submittedName>
        <fullName evidence="19">Uncharacterized protein</fullName>
    </submittedName>
</protein>
<reference evidence="20" key="2">
    <citation type="submission" date="2010-04" db="EMBL/GenBank/DDBJ databases">
        <authorList>
            <person name="Buell R."/>
            <person name="Hamilton J."/>
            <person name="Hostetler J."/>
        </authorList>
    </citation>
    <scope>NUCLEOTIDE SEQUENCE [LARGE SCALE GENOMIC DNA]</scope>
    <source>
        <strain evidence="20">DAOM:BR144</strain>
    </source>
</reference>
<dbReference type="Proteomes" id="UP000019132">
    <property type="component" value="Unassembled WGS sequence"/>
</dbReference>
<organism evidence="19 20">
    <name type="scientific">Globisporangium ultimum (strain ATCC 200006 / CBS 805.95 / DAOM BR144)</name>
    <name type="common">Pythium ultimum</name>
    <dbReference type="NCBI Taxonomy" id="431595"/>
    <lineage>
        <taxon>Eukaryota</taxon>
        <taxon>Sar</taxon>
        <taxon>Stramenopiles</taxon>
        <taxon>Oomycota</taxon>
        <taxon>Peronosporomycetes</taxon>
        <taxon>Pythiales</taxon>
        <taxon>Pythiaceae</taxon>
        <taxon>Globisporangium</taxon>
    </lineage>
</organism>
<feature type="transmembrane region" description="Helical" evidence="15">
    <location>
        <begin position="495"/>
        <end position="519"/>
    </location>
</feature>
<dbReference type="eggNOG" id="KOG2194">
    <property type="taxonomic scope" value="Eukaryota"/>
</dbReference>
<evidence type="ECO:0000256" key="2">
    <source>
        <dbReference type="ARBA" id="ARBA00004477"/>
    </source>
</evidence>
<dbReference type="Pfam" id="PF22248">
    <property type="entry name" value="ERMP1_C"/>
    <property type="match status" value="1"/>
</dbReference>
<dbReference type="OMA" id="WNNTIGA"/>
<comment type="subcellular location">
    <subcellularLocation>
        <location evidence="2">Endoplasmic reticulum membrane</location>
        <topology evidence="2">Multi-pass membrane protein</topology>
    </subcellularLocation>
</comment>
<dbReference type="GO" id="GO:0006508">
    <property type="term" value="P:proteolysis"/>
    <property type="evidence" value="ECO:0007669"/>
    <property type="project" value="UniProtKB-KW"/>
</dbReference>
<evidence type="ECO:0000313" key="19">
    <source>
        <dbReference type="EnsemblProtists" id="PYU1_T010679"/>
    </source>
</evidence>
<comment type="similarity">
    <text evidence="3">Belongs to the peptidase M28 family.</text>
</comment>
<keyword evidence="4" id="KW-0645">Protease</keyword>
<keyword evidence="13" id="KW-0325">Glycoprotein</keyword>
<evidence type="ECO:0000259" key="17">
    <source>
        <dbReference type="Pfam" id="PF22248"/>
    </source>
</evidence>
<evidence type="ECO:0000256" key="8">
    <source>
        <dbReference type="ARBA" id="ARBA00022824"/>
    </source>
</evidence>
<feature type="domain" description="Endoplasmic reticulum metallopeptidase 1/1-A TM" evidence="18">
    <location>
        <begin position="441"/>
        <end position="644"/>
    </location>
</feature>
<evidence type="ECO:0000256" key="12">
    <source>
        <dbReference type="ARBA" id="ARBA00023136"/>
    </source>
</evidence>
<dbReference type="STRING" id="431595.K3X0D0"/>
<dbReference type="InParanoid" id="K3X0D0"/>
<feature type="transmembrane region" description="Helical" evidence="15">
    <location>
        <begin position="462"/>
        <end position="483"/>
    </location>
</feature>
<dbReference type="PANTHER" id="PTHR12147">
    <property type="entry name" value="METALLOPEPTIDASE M28 FAMILY MEMBER"/>
    <property type="match status" value="1"/>
</dbReference>
<dbReference type="Gene3D" id="3.40.630.10">
    <property type="entry name" value="Zn peptidases"/>
    <property type="match status" value="1"/>
</dbReference>
<feature type="domain" description="Peptidase M28" evidence="16">
    <location>
        <begin position="169"/>
        <end position="356"/>
    </location>
</feature>
<keyword evidence="7" id="KW-0378">Hydrolase</keyword>
<dbReference type="EMBL" id="GL376592">
    <property type="status" value="NOT_ANNOTATED_CDS"/>
    <property type="molecule type" value="Genomic_DNA"/>
</dbReference>
<dbReference type="InterPro" id="IPR048024">
    <property type="entry name" value="Fxna-like_M28_dom"/>
</dbReference>
<feature type="region of interest" description="Disordered" evidence="14">
    <location>
        <begin position="1"/>
        <end position="41"/>
    </location>
</feature>
<reference evidence="20" key="1">
    <citation type="journal article" date="2010" name="Genome Biol.">
        <title>Genome sequence of the necrotrophic plant pathogen Pythium ultimum reveals original pathogenicity mechanisms and effector repertoire.</title>
        <authorList>
            <person name="Levesque C.A."/>
            <person name="Brouwer H."/>
            <person name="Cano L."/>
            <person name="Hamilton J.P."/>
            <person name="Holt C."/>
            <person name="Huitema E."/>
            <person name="Raffaele S."/>
            <person name="Robideau G.P."/>
            <person name="Thines M."/>
            <person name="Win J."/>
            <person name="Zerillo M.M."/>
            <person name="Beakes G.W."/>
            <person name="Boore J.L."/>
            <person name="Busam D."/>
            <person name="Dumas B."/>
            <person name="Ferriera S."/>
            <person name="Fuerstenberg S.I."/>
            <person name="Gachon C.M."/>
            <person name="Gaulin E."/>
            <person name="Govers F."/>
            <person name="Grenville-Briggs L."/>
            <person name="Horner N."/>
            <person name="Hostetler J."/>
            <person name="Jiang R.H."/>
            <person name="Johnson J."/>
            <person name="Krajaejun T."/>
            <person name="Lin H."/>
            <person name="Meijer H.J."/>
            <person name="Moore B."/>
            <person name="Morris P."/>
            <person name="Phuntmart V."/>
            <person name="Puiu D."/>
            <person name="Shetty J."/>
            <person name="Stajich J.E."/>
            <person name="Tripathy S."/>
            <person name="Wawra S."/>
            <person name="van West P."/>
            <person name="Whitty B.R."/>
            <person name="Coutinho P.M."/>
            <person name="Henrissat B."/>
            <person name="Martin F."/>
            <person name="Thomas P.D."/>
            <person name="Tyler B.M."/>
            <person name="De Vries R.P."/>
            <person name="Kamoun S."/>
            <person name="Yandell M."/>
            <person name="Tisserat N."/>
            <person name="Buell C.R."/>
        </authorList>
    </citation>
    <scope>NUCLEOTIDE SEQUENCE</scope>
    <source>
        <strain evidence="20">DAOM:BR144</strain>
    </source>
</reference>
<dbReference type="AlphaFoldDB" id="K3X0D0"/>
<dbReference type="Pfam" id="PF22249">
    <property type="entry name" value="ERMP1-TM"/>
    <property type="match status" value="1"/>
</dbReference>
<feature type="transmembrane region" description="Helical" evidence="15">
    <location>
        <begin position="49"/>
        <end position="73"/>
    </location>
</feature>
<dbReference type="GO" id="GO:0008235">
    <property type="term" value="F:metalloexopeptidase activity"/>
    <property type="evidence" value="ECO:0007669"/>
    <property type="project" value="InterPro"/>
</dbReference>
<evidence type="ECO:0000256" key="10">
    <source>
        <dbReference type="ARBA" id="ARBA00022989"/>
    </source>
</evidence>
<keyword evidence="5 15" id="KW-0812">Transmembrane</keyword>
<keyword evidence="10 15" id="KW-1133">Transmembrane helix</keyword>
<keyword evidence="11" id="KW-0482">Metalloprotease</keyword>
<evidence type="ECO:0000256" key="15">
    <source>
        <dbReference type="SAM" id="Phobius"/>
    </source>
</evidence>
<dbReference type="InterPro" id="IPR053973">
    <property type="entry name" value="ERMP1-like_C"/>
</dbReference>
<feature type="domain" description="Endoplasmic reticulum metallopeptidase 1-like C-terminal" evidence="17">
    <location>
        <begin position="657"/>
        <end position="878"/>
    </location>
</feature>
<dbReference type="Pfam" id="PF04389">
    <property type="entry name" value="Peptidase_M28"/>
    <property type="match status" value="1"/>
</dbReference>